<proteinExistence type="predicted"/>
<comment type="caution">
    <text evidence="1">The sequence shown here is derived from an EMBL/GenBank/DDBJ whole genome shotgun (WGS) entry which is preliminary data.</text>
</comment>
<gene>
    <name evidence="1" type="ORF">ACFFNX_50980</name>
</gene>
<evidence type="ECO:0000313" key="1">
    <source>
        <dbReference type="EMBL" id="MFB9840498.1"/>
    </source>
</evidence>
<dbReference type="Pfam" id="PF21274">
    <property type="entry name" value="Rng_hyd_C"/>
    <property type="match status" value="1"/>
</dbReference>
<keyword evidence="2" id="KW-1185">Reference proteome</keyword>
<reference evidence="1 2" key="1">
    <citation type="submission" date="2024-09" db="EMBL/GenBank/DDBJ databases">
        <authorList>
            <person name="Sun Q."/>
            <person name="Mori K."/>
        </authorList>
    </citation>
    <scope>NUCLEOTIDE SEQUENCE [LARGE SCALE GENOMIC DNA]</scope>
    <source>
        <strain evidence="1 2">TBRC 0563</strain>
    </source>
</reference>
<organism evidence="1 2">
    <name type="scientific">Actinoallomurus acaciae</name>
    <dbReference type="NCBI Taxonomy" id="502577"/>
    <lineage>
        <taxon>Bacteria</taxon>
        <taxon>Bacillati</taxon>
        <taxon>Actinomycetota</taxon>
        <taxon>Actinomycetes</taxon>
        <taxon>Streptosporangiales</taxon>
        <taxon>Thermomonosporaceae</taxon>
        <taxon>Actinoallomurus</taxon>
    </lineage>
</organism>
<sequence length="80" mass="8397">YRALRPGRFLLVVPPGTDGSAIAAWRDRVDLATAGGATRTTVLVRPDGYIAWAADGPDGRSAVRAALRQWCGPAAGRVAH</sequence>
<dbReference type="Gene3D" id="3.40.30.120">
    <property type="match status" value="1"/>
</dbReference>
<feature type="non-terminal residue" evidence="1">
    <location>
        <position position="1"/>
    </location>
</feature>
<name>A0ABV5Z0L7_9ACTN</name>
<protein>
    <submittedName>
        <fullName evidence="1">FAD-dependent oxidoreductase</fullName>
    </submittedName>
</protein>
<dbReference type="Proteomes" id="UP001589627">
    <property type="component" value="Unassembled WGS sequence"/>
</dbReference>
<evidence type="ECO:0000313" key="2">
    <source>
        <dbReference type="Proteomes" id="UP001589627"/>
    </source>
</evidence>
<dbReference type="EMBL" id="JBHLZP010001120">
    <property type="protein sequence ID" value="MFB9840498.1"/>
    <property type="molecule type" value="Genomic_DNA"/>
</dbReference>
<accession>A0ABV5Z0L7</accession>